<keyword evidence="2 4" id="KW-0479">Metal-binding</keyword>
<dbReference type="GO" id="GO:0033389">
    <property type="term" value="P:putrescine biosynthetic process from arginine, via agmatine"/>
    <property type="evidence" value="ECO:0007669"/>
    <property type="project" value="TreeGrafter"/>
</dbReference>
<dbReference type="SUPFAM" id="SSF52768">
    <property type="entry name" value="Arginase/deacetylase"/>
    <property type="match status" value="1"/>
</dbReference>
<dbReference type="CDD" id="cd11592">
    <property type="entry name" value="Agmatinase_PAH"/>
    <property type="match status" value="1"/>
</dbReference>
<evidence type="ECO:0000256" key="4">
    <source>
        <dbReference type="PIRSR" id="PIRSR036979-1"/>
    </source>
</evidence>
<feature type="binding site" evidence="4">
    <location>
        <position position="145"/>
    </location>
    <ligand>
        <name>Mn(2+)</name>
        <dbReference type="ChEBI" id="CHEBI:29035"/>
        <label>1</label>
    </ligand>
</feature>
<feature type="binding site" evidence="4">
    <location>
        <position position="147"/>
    </location>
    <ligand>
        <name>Mn(2+)</name>
        <dbReference type="ChEBI" id="CHEBI:29035"/>
        <label>1</label>
    </ligand>
</feature>
<dbReference type="InterPro" id="IPR020855">
    <property type="entry name" value="Ureohydrolase_Mn_BS"/>
</dbReference>
<accession>A0A1G6X5X8</accession>
<dbReference type="Pfam" id="PF00491">
    <property type="entry name" value="Arginase"/>
    <property type="match status" value="1"/>
</dbReference>
<dbReference type="PANTHER" id="PTHR11358">
    <property type="entry name" value="ARGINASE/AGMATINASE"/>
    <property type="match status" value="1"/>
</dbReference>
<dbReference type="EMBL" id="FNAF01000006">
    <property type="protein sequence ID" value="SDD73522.1"/>
    <property type="molecule type" value="Genomic_DNA"/>
</dbReference>
<proteinExistence type="inferred from homology"/>
<evidence type="ECO:0000256" key="2">
    <source>
        <dbReference type="ARBA" id="ARBA00022723"/>
    </source>
</evidence>
<name>A0A1G6X5X8_PEPNI</name>
<dbReference type="GO" id="GO:0046872">
    <property type="term" value="F:metal ion binding"/>
    <property type="evidence" value="ECO:0007669"/>
    <property type="project" value="UniProtKB-KW"/>
</dbReference>
<dbReference type="PIRSF" id="PIRSF036979">
    <property type="entry name" value="Arginase"/>
    <property type="match status" value="1"/>
</dbReference>
<evidence type="ECO:0000313" key="6">
    <source>
        <dbReference type="EMBL" id="SDD73522.1"/>
    </source>
</evidence>
<dbReference type="InterPro" id="IPR005925">
    <property type="entry name" value="Agmatinase-rel"/>
</dbReference>
<organism evidence="6 7">
    <name type="scientific">Peptococcus niger</name>
    <dbReference type="NCBI Taxonomy" id="2741"/>
    <lineage>
        <taxon>Bacteria</taxon>
        <taxon>Bacillati</taxon>
        <taxon>Bacillota</taxon>
        <taxon>Clostridia</taxon>
        <taxon>Eubacteriales</taxon>
        <taxon>Peptococcaceae</taxon>
        <taxon>Peptococcus</taxon>
    </lineage>
</organism>
<dbReference type="InterPro" id="IPR006035">
    <property type="entry name" value="Ureohydrolase"/>
</dbReference>
<dbReference type="NCBIfam" id="TIGR01230">
    <property type="entry name" value="agmatinase"/>
    <property type="match status" value="1"/>
</dbReference>
<dbReference type="InterPro" id="IPR023696">
    <property type="entry name" value="Ureohydrolase_dom_sf"/>
</dbReference>
<feature type="binding site" evidence="4">
    <location>
        <position position="236"/>
    </location>
    <ligand>
        <name>Mn(2+)</name>
        <dbReference type="ChEBI" id="CHEBI:29035"/>
        <label>1</label>
    </ligand>
</feature>
<reference evidence="6 7" key="1">
    <citation type="submission" date="2016-10" db="EMBL/GenBank/DDBJ databases">
        <authorList>
            <person name="de Groot N.N."/>
        </authorList>
    </citation>
    <scope>NUCLEOTIDE SEQUENCE [LARGE SCALE GENOMIC DNA]</scope>
    <source>
        <strain evidence="6 7">DSM 20475</strain>
    </source>
</reference>
<dbReference type="PANTHER" id="PTHR11358:SF26">
    <property type="entry name" value="GUANIDINO ACID HYDROLASE, MITOCHONDRIAL"/>
    <property type="match status" value="1"/>
</dbReference>
<keyword evidence="3 5" id="KW-0378">Hydrolase</keyword>
<feature type="binding site" evidence="4">
    <location>
        <position position="149"/>
    </location>
    <ligand>
        <name>Mn(2+)</name>
        <dbReference type="ChEBI" id="CHEBI:29035"/>
        <label>1</label>
    </ligand>
</feature>
<evidence type="ECO:0000256" key="5">
    <source>
        <dbReference type="RuleBase" id="RU003684"/>
    </source>
</evidence>
<protein>
    <submittedName>
        <fullName evidence="6">Agmatinase</fullName>
    </submittedName>
</protein>
<keyword evidence="4" id="KW-0464">Manganese</keyword>
<feature type="binding site" evidence="4">
    <location>
        <position position="238"/>
    </location>
    <ligand>
        <name>Mn(2+)</name>
        <dbReference type="ChEBI" id="CHEBI:29035"/>
        <label>1</label>
    </ligand>
</feature>
<gene>
    <name evidence="6" type="ORF">SAMN04489866_10660</name>
</gene>
<dbReference type="STRING" id="2741.SAMN04489866_10660"/>
<feature type="binding site" evidence="4">
    <location>
        <position position="122"/>
    </location>
    <ligand>
        <name>Mn(2+)</name>
        <dbReference type="ChEBI" id="CHEBI:29035"/>
        <label>1</label>
    </ligand>
</feature>
<evidence type="ECO:0000256" key="1">
    <source>
        <dbReference type="ARBA" id="ARBA00009227"/>
    </source>
</evidence>
<dbReference type="AlphaFoldDB" id="A0A1G6X5X8"/>
<dbReference type="GO" id="GO:0008783">
    <property type="term" value="F:agmatinase activity"/>
    <property type="evidence" value="ECO:0007669"/>
    <property type="project" value="TreeGrafter"/>
</dbReference>
<comment type="cofactor">
    <cofactor evidence="4">
        <name>Mn(2+)</name>
        <dbReference type="ChEBI" id="CHEBI:29035"/>
    </cofactor>
    <text evidence="4">Binds 2 manganese ions per subunit.</text>
</comment>
<dbReference type="RefSeq" id="WP_091791840.1">
    <property type="nucleotide sequence ID" value="NZ_FNAF01000006.1"/>
</dbReference>
<comment type="similarity">
    <text evidence="1">Belongs to the arginase family. Agmatinase subfamily.</text>
</comment>
<dbReference type="PROSITE" id="PS51409">
    <property type="entry name" value="ARGINASE_2"/>
    <property type="match status" value="1"/>
</dbReference>
<dbReference type="PROSITE" id="PS01053">
    <property type="entry name" value="ARGINASE_1"/>
    <property type="match status" value="1"/>
</dbReference>
<keyword evidence="7" id="KW-1185">Reference proteome</keyword>
<sequence length="313" mass="34543">MKDYIDSLNSPRFSGIKTFMRLPYVSSTSDLDAFVYGIPFDTGSSFGVGSRFGPQKIREASAILKPYNPILDIDVQDVLNIADVGDLLVVPGYIEKTYDSIEQELIPLIEKGATPIALGGDHSITLAELRAIARKTGPVALVQFDSHSDTGDLYFGEKYNHGTTFRRAIEENLIIPDKSFQIGLRGPLYAKNQFDFAVKNGVEQWSNWRIRLEGFENLIDSLQRKLKDTPIFISFDIDFLDAAYAPGTGTPEICGFNTFEAQRLMLEGLRGLNIVGADLVEVLPAYDSPGQITAYAACGIIFDMISLIAFSKS</sequence>
<evidence type="ECO:0000256" key="3">
    <source>
        <dbReference type="ARBA" id="ARBA00022801"/>
    </source>
</evidence>
<dbReference type="Gene3D" id="3.40.800.10">
    <property type="entry name" value="Ureohydrolase domain"/>
    <property type="match status" value="1"/>
</dbReference>
<dbReference type="Proteomes" id="UP000198995">
    <property type="component" value="Unassembled WGS sequence"/>
</dbReference>
<dbReference type="OrthoDB" id="9788689at2"/>
<evidence type="ECO:0000313" key="7">
    <source>
        <dbReference type="Proteomes" id="UP000198995"/>
    </source>
</evidence>